<feature type="compositionally biased region" description="Basic and acidic residues" evidence="10">
    <location>
        <begin position="175"/>
        <end position="185"/>
    </location>
</feature>
<keyword evidence="6 9" id="KW-0539">Nucleus</keyword>
<keyword evidence="13" id="KW-1185">Reference proteome</keyword>
<keyword evidence="5" id="KW-0236">DNA replication inhibitor</keyword>
<evidence type="ECO:0000256" key="2">
    <source>
        <dbReference type="ARBA" id="ARBA00006075"/>
    </source>
</evidence>
<feature type="compositionally biased region" description="Acidic residues" evidence="10">
    <location>
        <begin position="283"/>
        <end position="293"/>
    </location>
</feature>
<dbReference type="GO" id="GO:0043111">
    <property type="term" value="P:replication fork arrest"/>
    <property type="evidence" value="ECO:0007669"/>
    <property type="project" value="TreeGrafter"/>
</dbReference>
<evidence type="ECO:0000256" key="9">
    <source>
        <dbReference type="RuleBase" id="RU366049"/>
    </source>
</evidence>
<dbReference type="STRING" id="933388.S8AX19"/>
<comment type="function">
    <text evidence="9">Plays an important role in the control of DNA replication and the maintenance of replication fork stability.</text>
</comment>
<dbReference type="GO" id="GO:0000076">
    <property type="term" value="P:DNA replication checkpoint signaling"/>
    <property type="evidence" value="ECO:0007669"/>
    <property type="project" value="UniProtKB-UniRule"/>
</dbReference>
<evidence type="ECO:0000256" key="5">
    <source>
        <dbReference type="ARBA" id="ARBA00022880"/>
    </source>
</evidence>
<dbReference type="GO" id="GO:0031298">
    <property type="term" value="C:replication fork protection complex"/>
    <property type="evidence" value="ECO:0007669"/>
    <property type="project" value="TreeGrafter"/>
</dbReference>
<dbReference type="InterPro" id="IPR040038">
    <property type="entry name" value="TIPIN/Csm3/Swi3"/>
</dbReference>
<feature type="compositionally biased region" description="Polar residues" evidence="10">
    <location>
        <begin position="186"/>
        <end position="196"/>
    </location>
</feature>
<evidence type="ECO:0000256" key="6">
    <source>
        <dbReference type="ARBA" id="ARBA00023242"/>
    </source>
</evidence>
<organism evidence="12 13">
    <name type="scientific">Penicillium oxalicum (strain 114-2 / CGMCC 5302)</name>
    <name type="common">Penicillium decumbens</name>
    <dbReference type="NCBI Taxonomy" id="933388"/>
    <lineage>
        <taxon>Eukaryota</taxon>
        <taxon>Fungi</taxon>
        <taxon>Dikarya</taxon>
        <taxon>Ascomycota</taxon>
        <taxon>Pezizomycotina</taxon>
        <taxon>Eurotiomycetes</taxon>
        <taxon>Eurotiomycetidae</taxon>
        <taxon>Eurotiales</taxon>
        <taxon>Aspergillaceae</taxon>
        <taxon>Penicillium</taxon>
    </lineage>
</organism>
<evidence type="ECO:0000256" key="3">
    <source>
        <dbReference type="ARBA" id="ARBA00011217"/>
    </source>
</evidence>
<reference evidence="12 13" key="1">
    <citation type="journal article" date="2013" name="PLoS ONE">
        <title>Genomic and secretomic analyses reveal unique features of the lignocellulolytic enzyme system of Penicillium decumbens.</title>
        <authorList>
            <person name="Liu G."/>
            <person name="Zhang L."/>
            <person name="Wei X."/>
            <person name="Zou G."/>
            <person name="Qin Y."/>
            <person name="Ma L."/>
            <person name="Li J."/>
            <person name="Zheng H."/>
            <person name="Wang S."/>
            <person name="Wang C."/>
            <person name="Xun L."/>
            <person name="Zhao G.-P."/>
            <person name="Zhou Z."/>
            <person name="Qu Y."/>
        </authorList>
    </citation>
    <scope>NUCLEOTIDE SEQUENCE [LARGE SCALE GENOMIC DNA]</scope>
    <source>
        <strain evidence="13">114-2 / CGMCC 5302</strain>
    </source>
</reference>
<dbReference type="GO" id="GO:0003677">
    <property type="term" value="F:DNA binding"/>
    <property type="evidence" value="ECO:0007669"/>
    <property type="project" value="TreeGrafter"/>
</dbReference>
<comment type="subunit">
    <text evidence="3">Component of the fork protection complex (FPC) consisting of TOF1 and CSM3.</text>
</comment>
<gene>
    <name evidence="12" type="ORF">PDE_05800</name>
</gene>
<feature type="compositionally biased region" description="Basic and acidic residues" evidence="10">
    <location>
        <begin position="147"/>
        <end position="163"/>
    </location>
</feature>
<evidence type="ECO:0000259" key="11">
    <source>
        <dbReference type="Pfam" id="PF07962"/>
    </source>
</evidence>
<dbReference type="Pfam" id="PF07962">
    <property type="entry name" value="Swi3"/>
    <property type="match status" value="1"/>
</dbReference>
<dbReference type="eggNOG" id="KOG3004">
    <property type="taxonomic scope" value="Eukaryota"/>
</dbReference>
<comment type="subcellular location">
    <subcellularLocation>
        <location evidence="1 9">Nucleus</location>
    </subcellularLocation>
</comment>
<comment type="function">
    <text evidence="8">Forms a fork protection complex (FPC) with TOF1 and which is required for chromosome segregation during meiosis and DNA damage repair. FPC coordinates leading and lagging strand synthesis and moves with the replication fork. FPC stabilizes replication forks in a configuration that is recognized by replication checkpoint sensors.</text>
</comment>
<feature type="region of interest" description="Disordered" evidence="10">
    <location>
        <begin position="29"/>
        <end position="67"/>
    </location>
</feature>
<accession>S8AX19</accession>
<evidence type="ECO:0000313" key="13">
    <source>
        <dbReference type="Proteomes" id="UP000019376"/>
    </source>
</evidence>
<feature type="domain" description="Chromosome segregation in meiosis protein 3" evidence="11">
    <location>
        <begin position="70"/>
        <end position="153"/>
    </location>
</feature>
<dbReference type="PhylomeDB" id="S8AX19"/>
<dbReference type="PANTHER" id="PTHR13220">
    <property type="entry name" value="TIMELESS INTERACTING-RELATED"/>
    <property type="match status" value="1"/>
</dbReference>
<dbReference type="HOGENOM" id="CLU_036204_0_0_1"/>
<evidence type="ECO:0000256" key="1">
    <source>
        <dbReference type="ARBA" id="ARBA00004123"/>
    </source>
</evidence>
<protein>
    <recommendedName>
        <fullName evidence="9">Chromosome segregation in meiosis protein</fullName>
    </recommendedName>
</protein>
<evidence type="ECO:0000313" key="12">
    <source>
        <dbReference type="EMBL" id="EPS30848.1"/>
    </source>
</evidence>
<comment type="similarity">
    <text evidence="2 9">Belongs to the CSM3 family.</text>
</comment>
<dbReference type="EMBL" id="KB644412">
    <property type="protein sequence ID" value="EPS30848.1"/>
    <property type="molecule type" value="Genomic_DNA"/>
</dbReference>
<dbReference type="GO" id="GO:0031297">
    <property type="term" value="P:replication fork processing"/>
    <property type="evidence" value="ECO:0007669"/>
    <property type="project" value="UniProtKB-UniRule"/>
</dbReference>
<dbReference type="Proteomes" id="UP000019376">
    <property type="component" value="Unassembled WGS sequence"/>
</dbReference>
<dbReference type="PANTHER" id="PTHR13220:SF11">
    <property type="entry name" value="TIMELESS-INTERACTING PROTEIN"/>
    <property type="match status" value="1"/>
</dbReference>
<sequence length="299" mass="33828">MGDSPEAVQSPTNVDDLFDYDVGLDEIFKNQPDTTATSNGSKPATGDPTSLGLGLDEEVKVTKQRKPNPKLDEARLLSQPGIPKLRHTAKKKLRFKGKGHEFQDTERLLNFYQLWLDDLFPRAKFADGLAMIEKLGHTKRIQTMRKEWIDEEKPKPFYDRTNTDDPAGSSANRNSEGDRPRDHVANDSTTNQTGTANDEDLFMPDPEAENRRPVSHPEPDDDELEDLLREQDGEITFAPPKPVPRSHQDHPEPDDDDLEDLLREQDEVMADMPKSTSRPADTPMDDFDAEYEAMNEMGL</sequence>
<feature type="compositionally biased region" description="Basic and acidic residues" evidence="10">
    <location>
        <begin position="208"/>
        <end position="218"/>
    </location>
</feature>
<keyword evidence="4 9" id="KW-0227">DNA damage</keyword>
<evidence type="ECO:0000256" key="8">
    <source>
        <dbReference type="ARBA" id="ARBA00025496"/>
    </source>
</evidence>
<name>S8AX19_PENO1</name>
<dbReference type="AlphaFoldDB" id="S8AX19"/>
<evidence type="ECO:0000256" key="4">
    <source>
        <dbReference type="ARBA" id="ARBA00022763"/>
    </source>
</evidence>
<keyword evidence="7 9" id="KW-0131">Cell cycle</keyword>
<proteinExistence type="inferred from homology"/>
<feature type="compositionally biased region" description="Polar residues" evidence="10">
    <location>
        <begin position="31"/>
        <end position="42"/>
    </location>
</feature>
<feature type="region of interest" description="Disordered" evidence="10">
    <location>
        <begin position="147"/>
        <end position="299"/>
    </location>
</feature>
<evidence type="ECO:0000256" key="10">
    <source>
        <dbReference type="SAM" id="MobiDB-lite"/>
    </source>
</evidence>
<evidence type="ECO:0000256" key="7">
    <source>
        <dbReference type="ARBA" id="ARBA00023306"/>
    </source>
</evidence>
<dbReference type="GO" id="GO:0006974">
    <property type="term" value="P:DNA damage response"/>
    <property type="evidence" value="ECO:0007669"/>
    <property type="project" value="UniProtKB-KW"/>
</dbReference>
<dbReference type="InterPro" id="IPR012923">
    <property type="entry name" value="Csm3"/>
</dbReference>
<dbReference type="OrthoDB" id="437078at2759"/>